<dbReference type="PANTHER" id="PTHR31896:SF64">
    <property type="entry name" value="TRICHOTHECENE 3-O-ACETYLTRANSFERASE"/>
    <property type="match status" value="1"/>
</dbReference>
<gene>
    <name evidence="2" type="ORF">WG66_5183</name>
</gene>
<evidence type="ECO:0000313" key="3">
    <source>
        <dbReference type="Proteomes" id="UP000054988"/>
    </source>
</evidence>
<name>A0A0W0G0Y4_MONRR</name>
<dbReference type="Gene3D" id="3.30.559.10">
    <property type="entry name" value="Chloramphenicol acetyltransferase-like domain"/>
    <property type="match status" value="2"/>
</dbReference>
<evidence type="ECO:0000313" key="2">
    <source>
        <dbReference type="EMBL" id="KTB42237.1"/>
    </source>
</evidence>
<proteinExistence type="predicted"/>
<dbReference type="InterPro" id="IPR051283">
    <property type="entry name" value="Sec_Metabolite_Acyltrans"/>
</dbReference>
<dbReference type="InterPro" id="IPR023213">
    <property type="entry name" value="CAT-like_dom_sf"/>
</dbReference>
<comment type="caution">
    <text evidence="2">The sequence shown here is derived from an EMBL/GenBank/DDBJ whole genome shotgun (WGS) entry which is preliminary data.</text>
</comment>
<organism evidence="2 3">
    <name type="scientific">Moniliophthora roreri</name>
    <name type="common">Frosty pod rot fungus</name>
    <name type="synonym">Monilia roreri</name>
    <dbReference type="NCBI Taxonomy" id="221103"/>
    <lineage>
        <taxon>Eukaryota</taxon>
        <taxon>Fungi</taxon>
        <taxon>Dikarya</taxon>
        <taxon>Basidiomycota</taxon>
        <taxon>Agaricomycotina</taxon>
        <taxon>Agaricomycetes</taxon>
        <taxon>Agaricomycetidae</taxon>
        <taxon>Agaricales</taxon>
        <taxon>Marasmiineae</taxon>
        <taxon>Marasmiaceae</taxon>
        <taxon>Moniliophthora</taxon>
    </lineage>
</organism>
<dbReference type="EMBL" id="LATX01001365">
    <property type="protein sequence ID" value="KTB42237.1"/>
    <property type="molecule type" value="Genomic_DNA"/>
</dbReference>
<protein>
    <recommendedName>
        <fullName evidence="4">Transferase family protein</fullName>
    </recommendedName>
</protein>
<keyword evidence="1" id="KW-0808">Transferase</keyword>
<sequence>MSSYSSAIPQQRSRIFPLRRKHDPITIPLSIIDATVMRYSPTGGIWLFEEPLNRRPGKTSEHLAFSLQKTLDIYPQLSGQLKVLSSYSLTPSHHNERFNRPHVTWGQQDDPGVELVIGRCPLRLSSILPDAKDRAHLHQIWDPTPINKIGLLPQTPNLALHDRVSYVDLPSTIMQITSFECGAIAIAVKMAHVLADAQTLLTFMHDWATVHRGIANGEEVVLTRPFEPQRLDAAAAGDIEGLGPDKDIMAQAESVPLHRYDWWASRTQECPPFMIESTEIPDAIKAHHDDIQFGKPLPWKQWDVLAPTCNRIIYFSQQEIFAMWEDTLNADQGLRTSKLDALLSHVWSLITRARQLQNNDVDVHFDVTIGLRNRIASPLPPDFLGSPILTIPVSLSAKELISGAKPAVASTIRSSMMSYNPSALGALLHRFAYDLDPARYWNTCLGERHTIVTSWLESRAGMGVYDLDFGFGRKPRMVDPNMPVCDGCVQIMETGILGDGKKSWHDDGAAISLHLRTDVMERLLADPLLRKYKT</sequence>
<dbReference type="eggNOG" id="ENOG502QVMC">
    <property type="taxonomic scope" value="Eukaryota"/>
</dbReference>
<accession>A0A0W0G0Y4</accession>
<dbReference type="GO" id="GO:0016740">
    <property type="term" value="F:transferase activity"/>
    <property type="evidence" value="ECO:0007669"/>
    <property type="project" value="UniProtKB-KW"/>
</dbReference>
<evidence type="ECO:0000256" key="1">
    <source>
        <dbReference type="ARBA" id="ARBA00022679"/>
    </source>
</evidence>
<dbReference type="PANTHER" id="PTHR31896">
    <property type="entry name" value="FAMILY REGULATORY PROTEIN, PUTATIVE (AFU_ORTHOLOGUE AFUA_3G14730)-RELATED"/>
    <property type="match status" value="1"/>
</dbReference>
<evidence type="ECO:0008006" key="4">
    <source>
        <dbReference type="Google" id="ProtNLM"/>
    </source>
</evidence>
<reference evidence="2 3" key="1">
    <citation type="submission" date="2015-12" db="EMBL/GenBank/DDBJ databases">
        <title>Draft genome sequence of Moniliophthora roreri, the causal agent of frosty pod rot of cacao.</title>
        <authorList>
            <person name="Aime M.C."/>
            <person name="Diaz-Valderrama J.R."/>
            <person name="Kijpornyongpan T."/>
            <person name="Phillips-Mora W."/>
        </authorList>
    </citation>
    <scope>NUCLEOTIDE SEQUENCE [LARGE SCALE GENOMIC DNA]</scope>
    <source>
        <strain evidence="2 3">MCA 2952</strain>
    </source>
</reference>
<dbReference type="Pfam" id="PF02458">
    <property type="entry name" value="Transferase"/>
    <property type="match status" value="2"/>
</dbReference>
<dbReference type="Proteomes" id="UP000054988">
    <property type="component" value="Unassembled WGS sequence"/>
</dbReference>
<dbReference type="AlphaFoldDB" id="A0A0W0G0Y4"/>